<feature type="transmembrane region" description="Helical" evidence="1">
    <location>
        <begin position="275"/>
        <end position="295"/>
    </location>
</feature>
<reference evidence="2" key="1">
    <citation type="submission" date="2023-07" db="EMBL/GenBank/DDBJ databases">
        <title>Chromosome-level Genome Assembly of Striped Snakehead (Channa striata).</title>
        <authorList>
            <person name="Liu H."/>
        </authorList>
    </citation>
    <scope>NUCLEOTIDE SEQUENCE</scope>
    <source>
        <strain evidence="2">Gz</strain>
        <tissue evidence="2">Muscle</tissue>
    </source>
</reference>
<dbReference type="Proteomes" id="UP001187415">
    <property type="component" value="Unassembled WGS sequence"/>
</dbReference>
<feature type="transmembrane region" description="Helical" evidence="1">
    <location>
        <begin position="134"/>
        <end position="155"/>
    </location>
</feature>
<evidence type="ECO:0000256" key="1">
    <source>
        <dbReference type="SAM" id="Phobius"/>
    </source>
</evidence>
<dbReference type="PROSITE" id="PS51257">
    <property type="entry name" value="PROKAR_LIPOPROTEIN"/>
    <property type="match status" value="1"/>
</dbReference>
<keyword evidence="1" id="KW-1133">Transmembrane helix</keyword>
<evidence type="ECO:0000313" key="2">
    <source>
        <dbReference type="EMBL" id="KAK2863366.1"/>
    </source>
</evidence>
<dbReference type="Gene3D" id="1.20.1070.10">
    <property type="entry name" value="Rhodopsin 7-helix transmembrane proteins"/>
    <property type="match status" value="1"/>
</dbReference>
<feature type="transmembrane region" description="Helical" evidence="1">
    <location>
        <begin position="88"/>
        <end position="109"/>
    </location>
</feature>
<proteinExistence type="predicted"/>
<dbReference type="AlphaFoldDB" id="A0AA88NTL1"/>
<gene>
    <name evidence="2" type="ORF">Q5P01_002899</name>
</gene>
<comment type="caution">
    <text evidence="2">The sequence shown here is derived from an EMBL/GenBank/DDBJ whole genome shotgun (WGS) entry which is preliminary data.</text>
</comment>
<organism evidence="2 3">
    <name type="scientific">Channa striata</name>
    <name type="common">Snakehead murrel</name>
    <name type="synonym">Ophicephalus striatus</name>
    <dbReference type="NCBI Taxonomy" id="64152"/>
    <lineage>
        <taxon>Eukaryota</taxon>
        <taxon>Metazoa</taxon>
        <taxon>Chordata</taxon>
        <taxon>Craniata</taxon>
        <taxon>Vertebrata</taxon>
        <taxon>Euteleostomi</taxon>
        <taxon>Actinopterygii</taxon>
        <taxon>Neopterygii</taxon>
        <taxon>Teleostei</taxon>
        <taxon>Neoteleostei</taxon>
        <taxon>Acanthomorphata</taxon>
        <taxon>Anabantaria</taxon>
        <taxon>Anabantiformes</taxon>
        <taxon>Channoidei</taxon>
        <taxon>Channidae</taxon>
        <taxon>Channa</taxon>
    </lineage>
</organism>
<keyword evidence="1" id="KW-0472">Membrane</keyword>
<dbReference type="EMBL" id="JAUPFM010000001">
    <property type="protein sequence ID" value="KAK2863366.1"/>
    <property type="molecule type" value="Genomic_DNA"/>
</dbReference>
<feature type="transmembrane region" description="Helical" evidence="1">
    <location>
        <begin position="196"/>
        <end position="217"/>
    </location>
</feature>
<evidence type="ECO:0008006" key="4">
    <source>
        <dbReference type="Google" id="ProtNLM"/>
    </source>
</evidence>
<feature type="transmembrane region" description="Helical" evidence="1">
    <location>
        <begin position="238"/>
        <end position="263"/>
    </location>
</feature>
<name>A0AA88NTL1_CHASR</name>
<feature type="transmembrane region" description="Helical" evidence="1">
    <location>
        <begin position="41"/>
        <end position="67"/>
    </location>
</feature>
<protein>
    <recommendedName>
        <fullName evidence="4">G-protein coupled receptors family 1 profile domain-containing protein</fullName>
    </recommendedName>
</protein>
<keyword evidence="3" id="KW-1185">Reference proteome</keyword>
<evidence type="ECO:0000313" key="3">
    <source>
        <dbReference type="Proteomes" id="UP001187415"/>
    </source>
</evidence>
<feature type="transmembrane region" description="Helical" evidence="1">
    <location>
        <begin position="167"/>
        <end position="190"/>
    </location>
</feature>
<sequence length="311" mass="34682">MEANKVRPSAPLTFYPVQTDMSVNSSLHHSFTSCFQSTSTVLISIAVLFTNTFILFPLLFYIFYLGLQRWRKQRFSSASSVMSHSDFFTYNMAALELINILGSCLYSFGVYMNDYNIQMVGCFIFYISSPGQTLFHLFTCVECYLAVVHPITYLGLKQAGAGQIRNITAVCVWLLCIFLSSVVFISFLFLTLTLSTIMGFSLILVSFCCISVLHVLNHPGPGEVSGDKERVDQSKQRAFYTILLIMIAQLFRLAGVLICNVMYVSSAVSEINCVVGTSVVCLAVPCGLVLPLLFLQRAGKLRWCKHKSELG</sequence>
<keyword evidence="1" id="KW-0812">Transmembrane</keyword>
<accession>A0AA88NTL1</accession>